<organism evidence="2 3">
    <name type="scientific">Deinococcus deserti (strain DSM 17065 / CIP 109153 / LMG 22923 / VCD115)</name>
    <dbReference type="NCBI Taxonomy" id="546414"/>
    <lineage>
        <taxon>Bacteria</taxon>
        <taxon>Thermotogati</taxon>
        <taxon>Deinococcota</taxon>
        <taxon>Deinococci</taxon>
        <taxon>Deinococcales</taxon>
        <taxon>Deinococcaceae</taxon>
        <taxon>Deinococcus</taxon>
    </lineage>
</organism>
<gene>
    <name evidence="2" type="ordered locus">Deide_1p00131</name>
</gene>
<protein>
    <submittedName>
        <fullName evidence="2">Uncharacterized protein</fullName>
    </submittedName>
</protein>
<dbReference type="HOGENOM" id="CLU_1774330_0_0_0"/>
<dbReference type="Proteomes" id="UP000002208">
    <property type="component" value="Plasmid 1"/>
</dbReference>
<evidence type="ECO:0000313" key="2">
    <source>
        <dbReference type="EMBL" id="ACO47408.1"/>
    </source>
</evidence>
<dbReference type="RefSeq" id="WP_012694533.1">
    <property type="nucleotide sequence ID" value="NC_012527.1"/>
</dbReference>
<name>C1D1W9_DEIDV</name>
<dbReference type="KEGG" id="ddr:Deide_1p00131"/>
<proteinExistence type="predicted"/>
<reference evidence="2 3" key="1">
    <citation type="journal article" date="2009" name="PLoS Genet.">
        <title>Alliance of proteomics and genomics to unravel the specificities of Sahara bacterium Deinococcus deserti.</title>
        <authorList>
            <person name="de Groot A."/>
            <person name="Dulermo R."/>
            <person name="Ortet P."/>
            <person name="Blanchard L."/>
            <person name="Guerin P."/>
            <person name="Fernandez B."/>
            <person name="Vacherie B."/>
            <person name="Dossat C."/>
            <person name="Jolivet E."/>
            <person name="Siguier P."/>
            <person name="Chandler M."/>
            <person name="Barakat M."/>
            <person name="Dedieu A."/>
            <person name="Barbe V."/>
            <person name="Heulin T."/>
            <person name="Sommer S."/>
            <person name="Achouak W."/>
            <person name="Armengaud J."/>
        </authorList>
    </citation>
    <scope>NUCLEOTIDE SEQUENCE [LARGE SCALE GENOMIC DNA]</scope>
    <source>
        <strain evidence="3">DSM 17065 / CIP 109153 / LMG 22923 / VCD115</strain>
        <plasmid evidence="3">pDeide1</plasmid>
    </source>
</reference>
<keyword evidence="1" id="KW-0732">Signal</keyword>
<feature type="signal peptide" evidence="1">
    <location>
        <begin position="1"/>
        <end position="18"/>
    </location>
</feature>
<feature type="chain" id="PRO_5002905896" evidence="1">
    <location>
        <begin position="19"/>
        <end position="146"/>
    </location>
</feature>
<keyword evidence="2" id="KW-0614">Plasmid</keyword>
<dbReference type="AlphaFoldDB" id="C1D1W9"/>
<evidence type="ECO:0000256" key="1">
    <source>
        <dbReference type="SAM" id="SignalP"/>
    </source>
</evidence>
<geneLocation type="plasmid" evidence="3">
    <name>pDeide1</name>
</geneLocation>
<dbReference type="EMBL" id="CP001115">
    <property type="protein sequence ID" value="ACO47408.1"/>
    <property type="molecule type" value="Genomic_DNA"/>
</dbReference>
<keyword evidence="3" id="KW-1185">Reference proteome</keyword>
<sequence>MKVLLTATALLGLGVSAAQPTTSGWPQGSCLHGTTINESGRPLNLRALEGHIRQLLQQAKVSPAAVCSSYLNILVQAESLSQQNTRITAHLILAEREVSLTDVKRNDAVSRCSLTVTDVVHQDEDFFASAQAVLTRVFARAPQCTR</sequence>
<evidence type="ECO:0000313" key="3">
    <source>
        <dbReference type="Proteomes" id="UP000002208"/>
    </source>
</evidence>
<accession>C1D1W9</accession>